<evidence type="ECO:0000313" key="14">
    <source>
        <dbReference type="Proteomes" id="UP001189429"/>
    </source>
</evidence>
<evidence type="ECO:0000256" key="2">
    <source>
        <dbReference type="ARBA" id="ARBA00004922"/>
    </source>
</evidence>
<sequence length="399" mass="44590">MRRSGMRNHRRRHCPLRFRLEPRWLKCPSPPRESLFPLALPARLLAPARAMAAHRAWRSAWHAPKPALFRVGVRAVTIATAFAARPVVFLAGDGADLESRRKSEIHTGFLENRHRINHGSFAGRDTFGEKSSSDGGNDLVCFFVTTDTVGTHGDGRSRAEAVATTWAAEPSNRSRVYYFVDEQTPPYHLPSSITPDRVIQTIGTDYDHLPDRTRVQLLTINTKQLKDSCNWFALVDDDTYVNTDSVVAKASRMDATKLHYMGAIYNYNNGSNQWAPFVHGDFKMFSRAAVPLVAEAVAKCDEWGSGMEDVEIAKCFAKLDMINQLPPETFGDSVHDNERGKRPTTLQQAFDISKKSSKSLKCLDFLHKLLPEDMHTFSEEVSKSPACATASSSLIHLSS</sequence>
<comment type="caution">
    <text evidence="13">The sequence shown here is derived from an EMBL/GenBank/DDBJ whole genome shotgun (WGS) entry which is preliminary data.</text>
</comment>
<reference evidence="13" key="1">
    <citation type="submission" date="2023-10" db="EMBL/GenBank/DDBJ databases">
        <authorList>
            <person name="Chen Y."/>
            <person name="Shah S."/>
            <person name="Dougan E. K."/>
            <person name="Thang M."/>
            <person name="Chan C."/>
        </authorList>
    </citation>
    <scope>NUCLEOTIDE SEQUENCE [LARGE SCALE GENOMIC DNA]</scope>
</reference>
<dbReference type="Proteomes" id="UP001189429">
    <property type="component" value="Unassembled WGS sequence"/>
</dbReference>
<dbReference type="EC" id="2.4.1.122" evidence="4"/>
<evidence type="ECO:0000256" key="10">
    <source>
        <dbReference type="ARBA" id="ARBA00022989"/>
    </source>
</evidence>
<evidence type="ECO:0000256" key="3">
    <source>
        <dbReference type="ARBA" id="ARBA00006462"/>
    </source>
</evidence>
<protein>
    <recommendedName>
        <fullName evidence="4">N-acetylgalactosaminide beta-1,3-galactosyltransferase</fullName>
        <ecNumber evidence="4">2.4.1.122</ecNumber>
    </recommendedName>
</protein>
<gene>
    <name evidence="13" type="ORF">PCOR1329_LOCUS3917</name>
</gene>
<keyword evidence="14" id="KW-1185">Reference proteome</keyword>
<evidence type="ECO:0000256" key="8">
    <source>
        <dbReference type="ARBA" id="ARBA00022741"/>
    </source>
</evidence>
<proteinExistence type="inferred from homology"/>
<keyword evidence="9" id="KW-0735">Signal-anchor</keyword>
<keyword evidence="7" id="KW-0812">Transmembrane</keyword>
<evidence type="ECO:0000313" key="13">
    <source>
        <dbReference type="EMBL" id="CAK0793706.1"/>
    </source>
</evidence>
<keyword evidence="10" id="KW-1133">Transmembrane helix</keyword>
<feature type="domain" description="Fringe-like glycosyltransferase" evidence="12">
    <location>
        <begin position="156"/>
        <end position="268"/>
    </location>
</feature>
<dbReference type="InterPro" id="IPR003378">
    <property type="entry name" value="Fringe-like_glycosylTrfase"/>
</dbReference>
<dbReference type="Gene3D" id="3.90.550.50">
    <property type="match status" value="1"/>
</dbReference>
<dbReference type="InterPro" id="IPR026050">
    <property type="entry name" value="C1GALT1/C1GALT1_chp1"/>
</dbReference>
<evidence type="ECO:0000256" key="9">
    <source>
        <dbReference type="ARBA" id="ARBA00022968"/>
    </source>
</evidence>
<keyword evidence="8" id="KW-0547">Nucleotide-binding</keyword>
<comment type="similarity">
    <text evidence="3">Belongs to the glycosyltransferase 31 family. Beta3-Gal-T subfamily.</text>
</comment>
<evidence type="ECO:0000256" key="6">
    <source>
        <dbReference type="ARBA" id="ARBA00022679"/>
    </source>
</evidence>
<keyword evidence="6" id="KW-0808">Transferase</keyword>
<evidence type="ECO:0000256" key="5">
    <source>
        <dbReference type="ARBA" id="ARBA00022676"/>
    </source>
</evidence>
<evidence type="ECO:0000256" key="11">
    <source>
        <dbReference type="ARBA" id="ARBA00023136"/>
    </source>
</evidence>
<dbReference type="Pfam" id="PF02434">
    <property type="entry name" value="Fringe"/>
    <property type="match status" value="1"/>
</dbReference>
<keyword evidence="5" id="KW-0328">Glycosyltransferase</keyword>
<dbReference type="PANTHER" id="PTHR23033">
    <property type="entry name" value="BETA1,3-GALACTOSYLTRANSFERASE"/>
    <property type="match status" value="1"/>
</dbReference>
<dbReference type="EMBL" id="CAUYUJ010001015">
    <property type="protein sequence ID" value="CAK0793706.1"/>
    <property type="molecule type" value="Genomic_DNA"/>
</dbReference>
<accession>A0ABN9PL00</accession>
<evidence type="ECO:0000256" key="1">
    <source>
        <dbReference type="ARBA" id="ARBA00004606"/>
    </source>
</evidence>
<name>A0ABN9PL00_9DINO</name>
<evidence type="ECO:0000256" key="4">
    <source>
        <dbReference type="ARBA" id="ARBA00012557"/>
    </source>
</evidence>
<evidence type="ECO:0000256" key="7">
    <source>
        <dbReference type="ARBA" id="ARBA00022692"/>
    </source>
</evidence>
<evidence type="ECO:0000259" key="12">
    <source>
        <dbReference type="Pfam" id="PF02434"/>
    </source>
</evidence>
<keyword evidence="11" id="KW-0472">Membrane</keyword>
<comment type="subcellular location">
    <subcellularLocation>
        <location evidence="1">Membrane</location>
        <topology evidence="1">Single-pass type II membrane protein</topology>
    </subcellularLocation>
</comment>
<organism evidence="13 14">
    <name type="scientific">Prorocentrum cordatum</name>
    <dbReference type="NCBI Taxonomy" id="2364126"/>
    <lineage>
        <taxon>Eukaryota</taxon>
        <taxon>Sar</taxon>
        <taxon>Alveolata</taxon>
        <taxon>Dinophyceae</taxon>
        <taxon>Prorocentrales</taxon>
        <taxon>Prorocentraceae</taxon>
        <taxon>Prorocentrum</taxon>
    </lineage>
</organism>
<comment type="pathway">
    <text evidence="2">Protein modification; protein glycosylation.</text>
</comment>